<evidence type="ECO:0008006" key="4">
    <source>
        <dbReference type="Google" id="ProtNLM"/>
    </source>
</evidence>
<sequence>MHRRRSCLTQRRYRKKIEDKATFLSNEVARLRDEFQELKVRKTRVLKPAVPRTNPLRLVVEYFHRFRHGLDLQQPLDEEHAQKNFLQRVMASEVASNRGFGVQTMLDEWRTLPLRHDNLEVALVKLNYGAKYVIVADVKIATTITEPALHKALAGMNADDKETNLPMLAWKLLVQRLVLPGTVRFEWDEANYQFSSVFSQVDMLRPLMRLLGTVAETSIVLNCALGIAV</sequence>
<dbReference type="AlphaFoldDB" id="G5A7V4"/>
<accession>G5A7V4</accession>
<keyword evidence="1" id="KW-0175">Coiled coil</keyword>
<organism evidence="2 3">
    <name type="scientific">Phytophthora sojae (strain P6497)</name>
    <name type="common">Soybean stem and root rot agent</name>
    <name type="synonym">Phytophthora megasperma f. sp. glycines</name>
    <dbReference type="NCBI Taxonomy" id="1094619"/>
    <lineage>
        <taxon>Eukaryota</taxon>
        <taxon>Sar</taxon>
        <taxon>Stramenopiles</taxon>
        <taxon>Oomycota</taxon>
        <taxon>Peronosporomycetes</taxon>
        <taxon>Peronosporales</taxon>
        <taxon>Peronosporaceae</taxon>
        <taxon>Phytophthora</taxon>
    </lineage>
</organism>
<evidence type="ECO:0000313" key="3">
    <source>
        <dbReference type="Proteomes" id="UP000002640"/>
    </source>
</evidence>
<feature type="coiled-coil region" evidence="1">
    <location>
        <begin position="14"/>
        <end position="41"/>
    </location>
</feature>
<dbReference type="KEGG" id="psoj:PHYSODRAFT_526585"/>
<name>G5A7V4_PHYSP</name>
<protein>
    <recommendedName>
        <fullName evidence="4">BZIP domain-containing protein</fullName>
    </recommendedName>
</protein>
<dbReference type="InParanoid" id="G5A7V4"/>
<proteinExistence type="predicted"/>
<gene>
    <name evidence="2" type="ORF">PHYSODRAFT_526585</name>
</gene>
<dbReference type="EMBL" id="JH159161">
    <property type="protein sequence ID" value="EGZ07980.1"/>
    <property type="molecule type" value="Genomic_DNA"/>
</dbReference>
<dbReference type="GeneID" id="20661022"/>
<dbReference type="Proteomes" id="UP000002640">
    <property type="component" value="Unassembled WGS sequence"/>
</dbReference>
<reference evidence="2 3" key="1">
    <citation type="journal article" date="2006" name="Science">
        <title>Phytophthora genome sequences uncover evolutionary origins and mechanisms of pathogenesis.</title>
        <authorList>
            <person name="Tyler B.M."/>
            <person name="Tripathy S."/>
            <person name="Zhang X."/>
            <person name="Dehal P."/>
            <person name="Jiang R.H."/>
            <person name="Aerts A."/>
            <person name="Arredondo F.D."/>
            <person name="Baxter L."/>
            <person name="Bensasson D."/>
            <person name="Beynon J.L."/>
            <person name="Chapman J."/>
            <person name="Damasceno C.M."/>
            <person name="Dorrance A.E."/>
            <person name="Dou D."/>
            <person name="Dickerman A.W."/>
            <person name="Dubchak I.L."/>
            <person name="Garbelotto M."/>
            <person name="Gijzen M."/>
            <person name="Gordon S.G."/>
            <person name="Govers F."/>
            <person name="Grunwald N.J."/>
            <person name="Huang W."/>
            <person name="Ivors K.L."/>
            <person name="Jones R.W."/>
            <person name="Kamoun S."/>
            <person name="Krampis K."/>
            <person name="Lamour K.H."/>
            <person name="Lee M.K."/>
            <person name="McDonald W.H."/>
            <person name="Medina M."/>
            <person name="Meijer H.J."/>
            <person name="Nordberg E.K."/>
            <person name="Maclean D.J."/>
            <person name="Ospina-Giraldo M.D."/>
            <person name="Morris P.F."/>
            <person name="Phuntumart V."/>
            <person name="Putnam N.H."/>
            <person name="Rash S."/>
            <person name="Rose J.K."/>
            <person name="Sakihama Y."/>
            <person name="Salamov A.A."/>
            <person name="Savidor A."/>
            <person name="Scheuring C.F."/>
            <person name="Smith B.M."/>
            <person name="Sobral B.W."/>
            <person name="Terry A."/>
            <person name="Torto-Alalibo T.A."/>
            <person name="Win J."/>
            <person name="Xu Z."/>
            <person name="Zhang H."/>
            <person name="Grigoriev I.V."/>
            <person name="Rokhsar D.S."/>
            <person name="Boore J.L."/>
        </authorList>
    </citation>
    <scope>NUCLEOTIDE SEQUENCE [LARGE SCALE GENOMIC DNA]</scope>
    <source>
        <strain evidence="2 3">P6497</strain>
    </source>
</reference>
<keyword evidence="3" id="KW-1185">Reference proteome</keyword>
<evidence type="ECO:0000313" key="2">
    <source>
        <dbReference type="EMBL" id="EGZ07980.1"/>
    </source>
</evidence>
<dbReference type="RefSeq" id="XP_009536152.1">
    <property type="nucleotide sequence ID" value="XM_009537857.1"/>
</dbReference>
<evidence type="ECO:0000256" key="1">
    <source>
        <dbReference type="SAM" id="Coils"/>
    </source>
</evidence>
<dbReference type="OMA" id="MAPNIAF"/>